<name>A0A176VX41_MARPO</name>
<dbReference type="EMBL" id="LVLJ01002341">
    <property type="protein sequence ID" value="OAE25389.1"/>
    <property type="molecule type" value="Genomic_DNA"/>
</dbReference>
<accession>A0A176VX41</accession>
<gene>
    <name evidence="1" type="ORF">AXG93_4620s2040</name>
</gene>
<evidence type="ECO:0000313" key="1">
    <source>
        <dbReference type="EMBL" id="OAE25389.1"/>
    </source>
</evidence>
<sequence length="151" mass="16675">MQTFVVVDVYLPMFTLYTTTLDLSKPLALLEPSHRQLDSTATNNVTYRACEQLQECTHVVAAQIVASRPAPGFVPAETHSQPTKRTRLKTKSIIAATLGKSNSSNGAQDLRNCSGVALTAEQIVSSEMENIKKMEQLNEDEWSALADLCFW</sequence>
<reference evidence="1" key="1">
    <citation type="submission" date="2016-03" db="EMBL/GenBank/DDBJ databases">
        <title>Mechanisms controlling the formation of the plant cell surface in tip-growing cells are functionally conserved among land plants.</title>
        <authorList>
            <person name="Honkanen S."/>
            <person name="Jones V.A."/>
            <person name="Morieri G."/>
            <person name="Champion C."/>
            <person name="Hetherington A.J."/>
            <person name="Kelly S."/>
            <person name="Saint-Marcoux D."/>
            <person name="Proust H."/>
            <person name="Prescott H."/>
            <person name="Dolan L."/>
        </authorList>
    </citation>
    <scope>NUCLEOTIDE SEQUENCE [LARGE SCALE GENOMIC DNA]</scope>
    <source>
        <tissue evidence="1">Whole gametophyte</tissue>
    </source>
</reference>
<proteinExistence type="predicted"/>
<dbReference type="Proteomes" id="UP000077202">
    <property type="component" value="Unassembled WGS sequence"/>
</dbReference>
<comment type="caution">
    <text evidence="1">The sequence shown here is derived from an EMBL/GenBank/DDBJ whole genome shotgun (WGS) entry which is preliminary data.</text>
</comment>
<protein>
    <submittedName>
        <fullName evidence="1">Uncharacterized protein</fullName>
    </submittedName>
</protein>
<organism evidence="1 2">
    <name type="scientific">Marchantia polymorpha subsp. ruderalis</name>
    <dbReference type="NCBI Taxonomy" id="1480154"/>
    <lineage>
        <taxon>Eukaryota</taxon>
        <taxon>Viridiplantae</taxon>
        <taxon>Streptophyta</taxon>
        <taxon>Embryophyta</taxon>
        <taxon>Marchantiophyta</taxon>
        <taxon>Marchantiopsida</taxon>
        <taxon>Marchantiidae</taxon>
        <taxon>Marchantiales</taxon>
        <taxon>Marchantiaceae</taxon>
        <taxon>Marchantia</taxon>
    </lineage>
</organism>
<keyword evidence="2" id="KW-1185">Reference proteome</keyword>
<evidence type="ECO:0000313" key="2">
    <source>
        <dbReference type="Proteomes" id="UP000077202"/>
    </source>
</evidence>
<dbReference type="AlphaFoldDB" id="A0A176VX41"/>